<evidence type="ECO:0000313" key="3">
    <source>
        <dbReference type="Proteomes" id="UP000325315"/>
    </source>
</evidence>
<keyword evidence="2" id="KW-0548">Nucleotidyltransferase</keyword>
<dbReference type="InterPro" id="IPR005135">
    <property type="entry name" value="Endo/exonuclease/phosphatase"/>
</dbReference>
<accession>A0A5B6VTW0</accession>
<dbReference type="Gene3D" id="3.60.10.10">
    <property type="entry name" value="Endonuclease/exonuclease/phosphatase"/>
    <property type="match status" value="1"/>
</dbReference>
<proteinExistence type="predicted"/>
<evidence type="ECO:0000259" key="1">
    <source>
        <dbReference type="PROSITE" id="PS50878"/>
    </source>
</evidence>
<dbReference type="Proteomes" id="UP000325315">
    <property type="component" value="Unassembled WGS sequence"/>
</dbReference>
<feature type="domain" description="Reverse transcriptase" evidence="1">
    <location>
        <begin position="387"/>
        <end position="499"/>
    </location>
</feature>
<dbReference type="Pfam" id="PF00078">
    <property type="entry name" value="RVT_1"/>
    <property type="match status" value="1"/>
</dbReference>
<reference evidence="3" key="1">
    <citation type="journal article" date="2019" name="Plant Biotechnol. J.">
        <title>Genome sequencing of the Australian wild diploid species Gossypium australe highlights disease resistance and delayed gland morphogenesis.</title>
        <authorList>
            <person name="Cai Y."/>
            <person name="Cai X."/>
            <person name="Wang Q."/>
            <person name="Wang P."/>
            <person name="Zhang Y."/>
            <person name="Cai C."/>
            <person name="Xu Y."/>
            <person name="Wang K."/>
            <person name="Zhou Z."/>
            <person name="Wang C."/>
            <person name="Geng S."/>
            <person name="Li B."/>
            <person name="Dong Q."/>
            <person name="Hou Y."/>
            <person name="Wang H."/>
            <person name="Ai P."/>
            <person name="Liu Z."/>
            <person name="Yi F."/>
            <person name="Sun M."/>
            <person name="An G."/>
            <person name="Cheng J."/>
            <person name="Zhang Y."/>
            <person name="Shi Q."/>
            <person name="Xie Y."/>
            <person name="Shi X."/>
            <person name="Chang Y."/>
            <person name="Huang F."/>
            <person name="Chen Y."/>
            <person name="Hong S."/>
            <person name="Mi L."/>
            <person name="Sun Q."/>
            <person name="Zhang L."/>
            <person name="Zhou B."/>
            <person name="Peng R."/>
            <person name="Zhang X."/>
            <person name="Liu F."/>
        </authorList>
    </citation>
    <scope>NUCLEOTIDE SEQUENCE [LARGE SCALE GENOMIC DNA]</scope>
    <source>
        <strain evidence="3">cv. PA1801</strain>
    </source>
</reference>
<keyword evidence="2" id="KW-0695">RNA-directed DNA polymerase</keyword>
<dbReference type="GO" id="GO:0003964">
    <property type="term" value="F:RNA-directed DNA polymerase activity"/>
    <property type="evidence" value="ECO:0007669"/>
    <property type="project" value="UniProtKB-KW"/>
</dbReference>
<dbReference type="PANTHER" id="PTHR35218">
    <property type="entry name" value="RNASE H DOMAIN-CONTAINING PROTEIN"/>
    <property type="match status" value="1"/>
</dbReference>
<dbReference type="PROSITE" id="PS50878">
    <property type="entry name" value="RT_POL"/>
    <property type="match status" value="1"/>
</dbReference>
<dbReference type="Pfam" id="PF03372">
    <property type="entry name" value="Exo_endo_phos"/>
    <property type="match status" value="1"/>
</dbReference>
<dbReference type="PANTHER" id="PTHR35218:SF9">
    <property type="entry name" value="ENDONUCLEASE_EXONUCLEASE_PHOSPHATASE DOMAIN-CONTAINING PROTEIN"/>
    <property type="match status" value="1"/>
</dbReference>
<dbReference type="AlphaFoldDB" id="A0A5B6VTW0"/>
<gene>
    <name evidence="2" type="ORF">EPI10_023080</name>
</gene>
<keyword evidence="2" id="KW-0808">Transferase</keyword>
<dbReference type="InterPro" id="IPR000477">
    <property type="entry name" value="RT_dom"/>
</dbReference>
<sequence>MKIISWNVCGLGNPRAVRRLRYMLKQHNPNLVFFMETKINDKRMERIRKRSGFVNGIDVGAEGSKGGLCLAWREEVNVSLRTFSKSHIDVLIEDNNIRAEWRFTGFYGSPYATDQHASWPLLRELGQEQSFLWLVSGDFNEILYSFEKSGGQPREERRMAAFRETLDACHLMDLGFQGICPRFKFKAWWTLEESFEIEVKKSWESSNGSISEKLERLQTSLTSWASSIKKGIDGLKKKLTKELETLLNNERNNETMARLIDTRIHLNMEIDKDEMYWEQRARVNWLQLGNKNTTFFHKYASARRKVKTINGLEAADGQEVTDESGINEVASKYVQDLFSSKGVGDSSYLLEGIGTNISSEINEMLLSSYSVEEVQKALKEMGPTKAPVLNEDKGFEGTNRTDIVLIPKSPNPTNLINFRPISLCTILFKIVAKTIANRIQDYIGRCIDSAQIAFVPGRLISDDVLIAYEILHTLRQKRYGRKGFIAVKLDMSKAYDRVE</sequence>
<name>A0A5B6VTW0_9ROSI</name>
<keyword evidence="3" id="KW-1185">Reference proteome</keyword>
<dbReference type="InterPro" id="IPR036691">
    <property type="entry name" value="Endo/exonu/phosph_ase_sf"/>
</dbReference>
<dbReference type="OrthoDB" id="1741517at2759"/>
<comment type="caution">
    <text evidence="2">The sequence shown here is derived from an EMBL/GenBank/DDBJ whole genome shotgun (WGS) entry which is preliminary data.</text>
</comment>
<protein>
    <submittedName>
        <fullName evidence="2">Reverse transcriptase</fullName>
    </submittedName>
</protein>
<dbReference type="SUPFAM" id="SSF56219">
    <property type="entry name" value="DNase I-like"/>
    <property type="match status" value="1"/>
</dbReference>
<evidence type="ECO:0000313" key="2">
    <source>
        <dbReference type="EMBL" id="KAA3472611.1"/>
    </source>
</evidence>
<organism evidence="2 3">
    <name type="scientific">Gossypium australe</name>
    <dbReference type="NCBI Taxonomy" id="47621"/>
    <lineage>
        <taxon>Eukaryota</taxon>
        <taxon>Viridiplantae</taxon>
        <taxon>Streptophyta</taxon>
        <taxon>Embryophyta</taxon>
        <taxon>Tracheophyta</taxon>
        <taxon>Spermatophyta</taxon>
        <taxon>Magnoliopsida</taxon>
        <taxon>eudicotyledons</taxon>
        <taxon>Gunneridae</taxon>
        <taxon>Pentapetalae</taxon>
        <taxon>rosids</taxon>
        <taxon>malvids</taxon>
        <taxon>Malvales</taxon>
        <taxon>Malvaceae</taxon>
        <taxon>Malvoideae</taxon>
        <taxon>Gossypium</taxon>
    </lineage>
</organism>
<dbReference type="EMBL" id="SMMG02000005">
    <property type="protein sequence ID" value="KAA3472611.1"/>
    <property type="molecule type" value="Genomic_DNA"/>
</dbReference>